<gene>
    <name evidence="2" type="ORF">B5807_05904</name>
</gene>
<proteinExistence type="predicted"/>
<name>A0A1Y2M1C6_EPING</name>
<dbReference type="Proteomes" id="UP000193240">
    <property type="component" value="Unassembled WGS sequence"/>
</dbReference>
<dbReference type="EMBL" id="KZ107843">
    <property type="protein sequence ID" value="OSS49821.1"/>
    <property type="molecule type" value="Genomic_DNA"/>
</dbReference>
<evidence type="ECO:0000313" key="2">
    <source>
        <dbReference type="EMBL" id="OSS49821.1"/>
    </source>
</evidence>
<dbReference type="AlphaFoldDB" id="A0A1Y2M1C6"/>
<keyword evidence="1" id="KW-0732">Signal</keyword>
<dbReference type="OMA" id="GSGPWFY"/>
<sequence>MLCKTSILLAGAFAFGGLAAPCTEPYTTPKTNNNAASGSITASQLTQIAPTTATCDGAPFPDECADATTAAAALNNSFDKYGITTVEEKAALIAYTLFESGDYKYSKNHFPGRPGQGTRMMAMPNFIAEYASAAADPSALAAAAGNVDAILATVNGDADKSFGSAAWFYSNKCSEAVKTGVKDGSVIGWQNFLTVCVGTTADPARDDPWSKAKAVLLG</sequence>
<evidence type="ECO:0000256" key="1">
    <source>
        <dbReference type="SAM" id="SignalP"/>
    </source>
</evidence>
<keyword evidence="3" id="KW-1185">Reference proteome</keyword>
<dbReference type="InParanoid" id="A0A1Y2M1C6"/>
<dbReference type="STRING" id="105696.A0A1Y2M1C6"/>
<feature type="signal peptide" evidence="1">
    <location>
        <begin position="1"/>
        <end position="19"/>
    </location>
</feature>
<organism evidence="2 3">
    <name type="scientific">Epicoccum nigrum</name>
    <name type="common">Soil fungus</name>
    <name type="synonym">Epicoccum purpurascens</name>
    <dbReference type="NCBI Taxonomy" id="105696"/>
    <lineage>
        <taxon>Eukaryota</taxon>
        <taxon>Fungi</taxon>
        <taxon>Dikarya</taxon>
        <taxon>Ascomycota</taxon>
        <taxon>Pezizomycotina</taxon>
        <taxon>Dothideomycetes</taxon>
        <taxon>Pleosporomycetidae</taxon>
        <taxon>Pleosporales</taxon>
        <taxon>Pleosporineae</taxon>
        <taxon>Didymellaceae</taxon>
        <taxon>Epicoccum</taxon>
    </lineage>
</organism>
<accession>A0A1Y2M1C6</accession>
<evidence type="ECO:0000313" key="3">
    <source>
        <dbReference type="Proteomes" id="UP000193240"/>
    </source>
</evidence>
<feature type="chain" id="PRO_5012463495" evidence="1">
    <location>
        <begin position="20"/>
        <end position="218"/>
    </location>
</feature>
<protein>
    <submittedName>
        <fullName evidence="2">Uncharacterized protein</fullName>
    </submittedName>
</protein>
<reference evidence="2 3" key="1">
    <citation type="journal article" date="2017" name="Genome Announc.">
        <title>Genome sequence of the saprophytic ascomycete Epicoccum nigrum ICMP 19927 strain isolated from New Zealand.</title>
        <authorList>
            <person name="Fokin M."/>
            <person name="Fleetwood D."/>
            <person name="Weir B.S."/>
            <person name="Villas-Boas S.G."/>
        </authorList>
    </citation>
    <scope>NUCLEOTIDE SEQUENCE [LARGE SCALE GENOMIC DNA]</scope>
    <source>
        <strain evidence="2 3">ICMP 19927</strain>
    </source>
</reference>